<dbReference type="Proteomes" id="UP001596011">
    <property type="component" value="Unassembled WGS sequence"/>
</dbReference>
<evidence type="ECO:0008006" key="3">
    <source>
        <dbReference type="Google" id="ProtNLM"/>
    </source>
</evidence>
<gene>
    <name evidence="1" type="ORF">ACFO6V_28030</name>
</gene>
<evidence type="ECO:0000313" key="2">
    <source>
        <dbReference type="Proteomes" id="UP001596011"/>
    </source>
</evidence>
<dbReference type="RefSeq" id="WP_377142454.1">
    <property type="nucleotide sequence ID" value="NZ_JBHSFI010000012.1"/>
</dbReference>
<comment type="caution">
    <text evidence="1">The sequence shown here is derived from an EMBL/GenBank/DDBJ whole genome shotgun (WGS) entry which is preliminary data.</text>
</comment>
<reference evidence="2" key="1">
    <citation type="journal article" date="2019" name="Int. J. Syst. Evol. Microbiol.">
        <title>The Global Catalogue of Microorganisms (GCM) 10K type strain sequencing project: providing services to taxonomists for standard genome sequencing and annotation.</title>
        <authorList>
            <consortium name="The Broad Institute Genomics Platform"/>
            <consortium name="The Broad Institute Genome Sequencing Center for Infectious Disease"/>
            <person name="Wu L."/>
            <person name="Ma J."/>
        </authorList>
    </citation>
    <scope>NUCLEOTIDE SEQUENCE [LARGE SCALE GENOMIC DNA]</scope>
    <source>
        <strain evidence="2">CCUG 42722</strain>
    </source>
</reference>
<organism evidence="1 2">
    <name type="scientific">Promicromonospora alba</name>
    <dbReference type="NCBI Taxonomy" id="1616110"/>
    <lineage>
        <taxon>Bacteria</taxon>
        <taxon>Bacillati</taxon>
        <taxon>Actinomycetota</taxon>
        <taxon>Actinomycetes</taxon>
        <taxon>Micrococcales</taxon>
        <taxon>Promicromonosporaceae</taxon>
        <taxon>Promicromonospora</taxon>
    </lineage>
</organism>
<proteinExistence type="predicted"/>
<accession>A0ABV9HPJ3</accession>
<sequence>MRDATQNRAEMYQKVYEENELAAPAVAAFIDSLEIIMLGHQERYGVELHDPMVVHEMVWLYVSNLRNKEKR</sequence>
<dbReference type="EMBL" id="JBHSFI010000012">
    <property type="protein sequence ID" value="MFC4632123.1"/>
    <property type="molecule type" value="Genomic_DNA"/>
</dbReference>
<protein>
    <recommendedName>
        <fullName evidence="3">TetR family transcriptional regulator</fullName>
    </recommendedName>
</protein>
<keyword evidence="2" id="KW-1185">Reference proteome</keyword>
<evidence type="ECO:0000313" key="1">
    <source>
        <dbReference type="EMBL" id="MFC4632123.1"/>
    </source>
</evidence>
<name>A0ABV9HPJ3_9MICO</name>